<dbReference type="eggNOG" id="COG1238">
    <property type="taxonomic scope" value="Bacteria"/>
</dbReference>
<keyword evidence="3" id="KW-1185">Reference proteome</keyword>
<dbReference type="EMBL" id="CP003155">
    <property type="protein sequence ID" value="AEV29172.1"/>
    <property type="molecule type" value="Genomic_DNA"/>
</dbReference>
<name>G8QUD9_SPHPG</name>
<feature type="transmembrane region" description="Helical" evidence="1">
    <location>
        <begin position="181"/>
        <end position="204"/>
    </location>
</feature>
<dbReference type="InterPro" id="IPR051311">
    <property type="entry name" value="DedA_domain"/>
</dbReference>
<feature type="transmembrane region" description="Helical" evidence="1">
    <location>
        <begin position="105"/>
        <end position="132"/>
    </location>
</feature>
<dbReference type="PANTHER" id="PTHR42709:SF11">
    <property type="entry name" value="DEDA FAMILY PROTEIN"/>
    <property type="match status" value="1"/>
</dbReference>
<accession>G8QUD9</accession>
<dbReference type="RefSeq" id="WP_014270021.1">
    <property type="nucleotide sequence ID" value="NC_016633.1"/>
</dbReference>
<evidence type="ECO:0000313" key="3">
    <source>
        <dbReference type="Proteomes" id="UP000005632"/>
    </source>
</evidence>
<gene>
    <name evidence="2" type="ordered locus">SpiGrapes_1359</name>
</gene>
<keyword evidence="1" id="KW-1133">Transmembrane helix</keyword>
<dbReference type="AlphaFoldDB" id="G8QUD9"/>
<dbReference type="STRING" id="158190.SpiGrapes_1359"/>
<sequence length="206" mass="23263">MNVFKRLKKMFSKESLMLEDGTLDFKQLLFKTIVLTVLFLSIIFFIIQVTNLQAFNESAPIQKFISDFGMKGVALFVYLVDMLILPLSPDMMWPFVLKWNPLTAIFVMGASSMAGAYSAYLLGRLIGLIPFIKHLTLRLAGGDSEKILKKYGMWAIVISGMTPLPFSTICCIAGIVKLKPIPVLLACQIRFLRMSIYFLIYASILR</sequence>
<organism evidence="2 3">
    <name type="scientific">Sphaerochaeta pleomorpha (strain ATCC BAA-1885 / DSM 22778 / Grapes)</name>
    <dbReference type="NCBI Taxonomy" id="158190"/>
    <lineage>
        <taxon>Bacteria</taxon>
        <taxon>Pseudomonadati</taxon>
        <taxon>Spirochaetota</taxon>
        <taxon>Spirochaetia</taxon>
        <taxon>Spirochaetales</taxon>
        <taxon>Sphaerochaetaceae</taxon>
        <taxon>Sphaerochaeta</taxon>
    </lineage>
</organism>
<dbReference type="KEGG" id="sgp:SpiGrapes_1359"/>
<evidence type="ECO:0000313" key="2">
    <source>
        <dbReference type="EMBL" id="AEV29172.1"/>
    </source>
</evidence>
<dbReference type="Proteomes" id="UP000005632">
    <property type="component" value="Chromosome"/>
</dbReference>
<keyword evidence="1" id="KW-0472">Membrane</keyword>
<dbReference type="OrthoDB" id="370405at2"/>
<dbReference type="GO" id="GO:0005886">
    <property type="term" value="C:plasma membrane"/>
    <property type="evidence" value="ECO:0007669"/>
    <property type="project" value="TreeGrafter"/>
</dbReference>
<feature type="transmembrane region" description="Helical" evidence="1">
    <location>
        <begin position="153"/>
        <end position="175"/>
    </location>
</feature>
<proteinExistence type="predicted"/>
<feature type="transmembrane region" description="Helical" evidence="1">
    <location>
        <begin position="28"/>
        <end position="47"/>
    </location>
</feature>
<protein>
    <submittedName>
        <fullName evidence="2">Putative membrane protein</fullName>
    </submittedName>
</protein>
<dbReference type="HOGENOM" id="CLU_104634_0_0_12"/>
<reference evidence="2 3" key="1">
    <citation type="submission" date="2011-11" db="EMBL/GenBank/DDBJ databases">
        <title>Complete sequence of Spirochaeta sp. grapes.</title>
        <authorList>
            <consortium name="US DOE Joint Genome Institute"/>
            <person name="Lucas S."/>
            <person name="Han J."/>
            <person name="Lapidus A."/>
            <person name="Cheng J.-F."/>
            <person name="Goodwin L."/>
            <person name="Pitluck S."/>
            <person name="Peters L."/>
            <person name="Ovchinnikova G."/>
            <person name="Munk A.C."/>
            <person name="Detter J.C."/>
            <person name="Han C."/>
            <person name="Tapia R."/>
            <person name="Land M."/>
            <person name="Hauser L."/>
            <person name="Kyrpides N."/>
            <person name="Ivanova N."/>
            <person name="Pagani I."/>
            <person name="Ritalahtilisa K."/>
            <person name="Loeffler F."/>
            <person name="Woyke T."/>
        </authorList>
    </citation>
    <scope>NUCLEOTIDE SEQUENCE [LARGE SCALE GENOMIC DNA]</scope>
    <source>
        <strain evidence="3">ATCC BAA-1885 / DSM 22778 / Grapes</strain>
    </source>
</reference>
<evidence type="ECO:0000256" key="1">
    <source>
        <dbReference type="SAM" id="Phobius"/>
    </source>
</evidence>
<keyword evidence="1" id="KW-0812">Transmembrane</keyword>
<dbReference type="PANTHER" id="PTHR42709">
    <property type="entry name" value="ALKALINE PHOSPHATASE LIKE PROTEIN"/>
    <property type="match status" value="1"/>
</dbReference>